<evidence type="ECO:0008006" key="4">
    <source>
        <dbReference type="Google" id="ProtNLM"/>
    </source>
</evidence>
<accession>A0A3M2I1B3</accession>
<dbReference type="AlphaFoldDB" id="A0A3M2I1B3"/>
<comment type="caution">
    <text evidence="2">The sequence shown here is derived from an EMBL/GenBank/DDBJ whole genome shotgun (WGS) entry which is preliminary data.</text>
</comment>
<gene>
    <name evidence="2" type="ORF">EBB59_07030</name>
</gene>
<name>A0A3M2I1B3_9GAMM</name>
<protein>
    <recommendedName>
        <fullName evidence="4">Peptidase M50 domain-containing protein</fullName>
    </recommendedName>
</protein>
<dbReference type="Proteomes" id="UP000275012">
    <property type="component" value="Unassembled WGS sequence"/>
</dbReference>
<sequence>MGACLAVVTIIVLAIPKLSVLPWWAGLFLPFMLTATSLIHEIGHFLVARLHGHSALIQMFKHGQLQARCVIEATGELPDSHTTVRILASGPWTDCAILVGCAVAVHFIAPHPLINLSLMCALLGFTFNLLPGKTSDFARMLGMVSVHRGLLVAAAWLGSVLLLAVALLTLSRLTGLSPL</sequence>
<keyword evidence="1" id="KW-1133">Transmembrane helix</keyword>
<keyword evidence="1" id="KW-0472">Membrane</keyword>
<feature type="transmembrane region" description="Helical" evidence="1">
    <location>
        <begin position="113"/>
        <end position="130"/>
    </location>
</feature>
<feature type="transmembrane region" description="Helical" evidence="1">
    <location>
        <begin position="150"/>
        <end position="170"/>
    </location>
</feature>
<keyword evidence="1" id="KW-0812">Transmembrane</keyword>
<dbReference type="EMBL" id="RFLY01000008">
    <property type="protein sequence ID" value="RMH92972.1"/>
    <property type="molecule type" value="Genomic_DNA"/>
</dbReference>
<keyword evidence="3" id="KW-1185">Reference proteome</keyword>
<reference evidence="2 3" key="1">
    <citation type="submission" date="2018-10" db="EMBL/GenBank/DDBJ databases">
        <title>Proposal of Lysobacter pythonis sp. nov. isolated from royal pythons (Python regius).</title>
        <authorList>
            <person name="Hans-Juergen B."/>
            <person name="Huptas C."/>
            <person name="Sandra B."/>
            <person name="Igor L."/>
            <person name="Joachim S."/>
            <person name="Siegfried S."/>
            <person name="Mareike W."/>
            <person name="Peter K."/>
        </authorList>
    </citation>
    <scope>NUCLEOTIDE SEQUENCE [LARGE SCALE GENOMIC DNA]</scope>
    <source>
        <strain evidence="2 3">4284/11</strain>
    </source>
</reference>
<dbReference type="OrthoDB" id="166377at2"/>
<proteinExistence type="predicted"/>
<organism evidence="2 3">
    <name type="scientific">Solilutibacter pythonis</name>
    <dbReference type="NCBI Taxonomy" id="2483112"/>
    <lineage>
        <taxon>Bacteria</taxon>
        <taxon>Pseudomonadati</taxon>
        <taxon>Pseudomonadota</taxon>
        <taxon>Gammaproteobacteria</taxon>
        <taxon>Lysobacterales</taxon>
        <taxon>Lysobacteraceae</taxon>
        <taxon>Solilutibacter</taxon>
    </lineage>
</organism>
<evidence type="ECO:0000313" key="2">
    <source>
        <dbReference type="EMBL" id="RMH92972.1"/>
    </source>
</evidence>
<evidence type="ECO:0000256" key="1">
    <source>
        <dbReference type="SAM" id="Phobius"/>
    </source>
</evidence>
<evidence type="ECO:0000313" key="3">
    <source>
        <dbReference type="Proteomes" id="UP000275012"/>
    </source>
</evidence>